<accession>A0A8H5WSI8</accession>
<keyword evidence="4" id="KW-1185">Reference proteome</keyword>
<comment type="caution">
    <text evidence="3">The sequence shown here is derived from an EMBL/GenBank/DDBJ whole genome shotgun (WGS) entry which is preliminary data.</text>
</comment>
<organism evidence="3 4">
    <name type="scientific">Fusarium heterosporum</name>
    <dbReference type="NCBI Taxonomy" id="42747"/>
    <lineage>
        <taxon>Eukaryota</taxon>
        <taxon>Fungi</taxon>
        <taxon>Dikarya</taxon>
        <taxon>Ascomycota</taxon>
        <taxon>Pezizomycotina</taxon>
        <taxon>Sordariomycetes</taxon>
        <taxon>Hypocreomycetidae</taxon>
        <taxon>Hypocreales</taxon>
        <taxon>Nectriaceae</taxon>
        <taxon>Fusarium</taxon>
        <taxon>Fusarium heterosporum species complex</taxon>
    </lineage>
</organism>
<evidence type="ECO:0000256" key="2">
    <source>
        <dbReference type="SAM" id="Phobius"/>
    </source>
</evidence>
<sequence length="263" mass="30106">MACNLLSSREHYMEPLPLRAGKPFRPMFFSDHLRKHRPRELNLEKISNLYNLPETASTTAPLNLSKDWSIDLKSQVYAPRSPQKWNWDELGEPEEKKDHRQMKRRQENEKKLLVSNKRAPERIPEIEPLLTNTIDLLIPESPQAKHSPTVREQEGSPATQVIYNTELPDSSVLSSSRGGLPRIMVRNGEWILNESPVKGNMDITPIMTPVESPVEAHAEPGDIEEYGKSRYCTRVMIIMLVILEVVLVIALRLASAVKRCRKD</sequence>
<feature type="transmembrane region" description="Helical" evidence="2">
    <location>
        <begin position="235"/>
        <end position="254"/>
    </location>
</feature>
<feature type="compositionally biased region" description="Basic and acidic residues" evidence="1">
    <location>
        <begin position="93"/>
        <end position="106"/>
    </location>
</feature>
<feature type="region of interest" description="Disordered" evidence="1">
    <location>
        <begin position="85"/>
        <end position="106"/>
    </location>
</feature>
<proteinExistence type="predicted"/>
<protein>
    <submittedName>
        <fullName evidence="3">Uncharacterized protein</fullName>
    </submittedName>
</protein>
<dbReference type="OrthoDB" id="5040980at2759"/>
<dbReference type="EMBL" id="JAAGWQ010000075">
    <property type="protein sequence ID" value="KAF5670561.1"/>
    <property type="molecule type" value="Genomic_DNA"/>
</dbReference>
<evidence type="ECO:0000256" key="1">
    <source>
        <dbReference type="SAM" id="MobiDB-lite"/>
    </source>
</evidence>
<dbReference type="AlphaFoldDB" id="A0A8H5WSI8"/>
<name>A0A8H5WSI8_FUSHE</name>
<reference evidence="3 4" key="1">
    <citation type="submission" date="2020-05" db="EMBL/GenBank/DDBJ databases">
        <title>Identification and distribution of gene clusters putatively required for synthesis of sphingolipid metabolism inhibitors in phylogenetically diverse species of the filamentous fungus Fusarium.</title>
        <authorList>
            <person name="Kim H.-S."/>
            <person name="Busman M."/>
            <person name="Brown D.W."/>
            <person name="Divon H."/>
            <person name="Uhlig S."/>
            <person name="Proctor R.H."/>
        </authorList>
    </citation>
    <scope>NUCLEOTIDE SEQUENCE [LARGE SCALE GENOMIC DNA]</scope>
    <source>
        <strain evidence="3 4">NRRL 20693</strain>
    </source>
</reference>
<keyword evidence="2" id="KW-0472">Membrane</keyword>
<dbReference type="Proteomes" id="UP000567885">
    <property type="component" value="Unassembled WGS sequence"/>
</dbReference>
<evidence type="ECO:0000313" key="4">
    <source>
        <dbReference type="Proteomes" id="UP000567885"/>
    </source>
</evidence>
<gene>
    <name evidence="3" type="ORF">FHETE_4468</name>
</gene>
<keyword evidence="2" id="KW-0812">Transmembrane</keyword>
<evidence type="ECO:0000313" key="3">
    <source>
        <dbReference type="EMBL" id="KAF5670561.1"/>
    </source>
</evidence>
<keyword evidence="2" id="KW-1133">Transmembrane helix</keyword>